<name>G4Z321_PHYSP</name>
<gene>
    <name evidence="2" type="ORF">PHYSODRAFT_491856</name>
</gene>
<evidence type="ECO:0000313" key="3">
    <source>
        <dbReference type="Proteomes" id="UP000002640"/>
    </source>
</evidence>
<protein>
    <submittedName>
        <fullName evidence="2">Uncharacterized protein</fullName>
    </submittedName>
</protein>
<dbReference type="AlphaFoldDB" id="G4Z321"/>
<dbReference type="STRING" id="1094619.G4Z321"/>
<feature type="region of interest" description="Disordered" evidence="1">
    <location>
        <begin position="311"/>
        <end position="331"/>
    </location>
</feature>
<dbReference type="RefSeq" id="XP_009522767.1">
    <property type="nucleotide sequence ID" value="XM_009524472.1"/>
</dbReference>
<dbReference type="KEGG" id="psoj:PHYSODRAFT_491856"/>
<organism evidence="2 3">
    <name type="scientific">Phytophthora sojae (strain P6497)</name>
    <name type="common">Soybean stem and root rot agent</name>
    <name type="synonym">Phytophthora megasperma f. sp. glycines</name>
    <dbReference type="NCBI Taxonomy" id="1094619"/>
    <lineage>
        <taxon>Eukaryota</taxon>
        <taxon>Sar</taxon>
        <taxon>Stramenopiles</taxon>
        <taxon>Oomycota</taxon>
        <taxon>Peronosporomycetes</taxon>
        <taxon>Peronosporales</taxon>
        <taxon>Peronosporaceae</taxon>
        <taxon>Phytophthora</taxon>
    </lineage>
</organism>
<proteinExistence type="predicted"/>
<accession>G4Z321</accession>
<keyword evidence="3" id="KW-1185">Reference proteome</keyword>
<dbReference type="InParanoid" id="G4Z321"/>
<reference evidence="2 3" key="1">
    <citation type="journal article" date="2006" name="Science">
        <title>Phytophthora genome sequences uncover evolutionary origins and mechanisms of pathogenesis.</title>
        <authorList>
            <person name="Tyler B.M."/>
            <person name="Tripathy S."/>
            <person name="Zhang X."/>
            <person name="Dehal P."/>
            <person name="Jiang R.H."/>
            <person name="Aerts A."/>
            <person name="Arredondo F.D."/>
            <person name="Baxter L."/>
            <person name="Bensasson D."/>
            <person name="Beynon J.L."/>
            <person name="Chapman J."/>
            <person name="Damasceno C.M."/>
            <person name="Dorrance A.E."/>
            <person name="Dou D."/>
            <person name="Dickerman A.W."/>
            <person name="Dubchak I.L."/>
            <person name="Garbelotto M."/>
            <person name="Gijzen M."/>
            <person name="Gordon S.G."/>
            <person name="Govers F."/>
            <person name="Grunwald N.J."/>
            <person name="Huang W."/>
            <person name="Ivors K.L."/>
            <person name="Jones R.W."/>
            <person name="Kamoun S."/>
            <person name="Krampis K."/>
            <person name="Lamour K.H."/>
            <person name="Lee M.K."/>
            <person name="McDonald W.H."/>
            <person name="Medina M."/>
            <person name="Meijer H.J."/>
            <person name="Nordberg E.K."/>
            <person name="Maclean D.J."/>
            <person name="Ospina-Giraldo M.D."/>
            <person name="Morris P.F."/>
            <person name="Phuntumart V."/>
            <person name="Putnam N.H."/>
            <person name="Rash S."/>
            <person name="Rose J.K."/>
            <person name="Sakihama Y."/>
            <person name="Salamov A.A."/>
            <person name="Savidor A."/>
            <person name="Scheuring C.F."/>
            <person name="Smith B.M."/>
            <person name="Sobral B.W."/>
            <person name="Terry A."/>
            <person name="Torto-Alalibo T.A."/>
            <person name="Win J."/>
            <person name="Xu Z."/>
            <person name="Zhang H."/>
            <person name="Grigoriev I.V."/>
            <person name="Rokhsar D.S."/>
            <person name="Boore J.L."/>
        </authorList>
    </citation>
    <scope>NUCLEOTIDE SEQUENCE [LARGE SCALE GENOMIC DNA]</scope>
    <source>
        <strain evidence="2 3">P6497</strain>
    </source>
</reference>
<evidence type="ECO:0000313" key="2">
    <source>
        <dbReference type="EMBL" id="EGZ20050.1"/>
    </source>
</evidence>
<dbReference type="GeneID" id="20656763"/>
<evidence type="ECO:0000256" key="1">
    <source>
        <dbReference type="SAM" id="MobiDB-lite"/>
    </source>
</evidence>
<sequence length="331" mass="36733">MDQRADASATAAIRKPSGALSKCCGNSQDRLLVVAVDEARSLLRKCDFNGDSCHRRVRRALKRANETLFKQNSRGGIFMVLVDTNSSVHNVFPSMKSDPSSRVIAPEAGMALIPAFVLTHTMDVFRQSLESATRSYRTNVTSDDSTEQWNALLSMGRPLWKSSIKPDTHVQFQHKAISDLAATKFLMGRPMNVDESYNKDTRYGVAALLRRLGLRPHPKTDLATRAVADFMSVLSYISYTNDSHITGYPSEPVLAFGAARLWYQLKSKSLEKHLLPAFEEMVMQWVVETGDIGEVAAHIFLLPAMDATTMRTHNGEGNSEQNSCSQANFAQ</sequence>
<dbReference type="PANTHER" id="PTHR33266">
    <property type="entry name" value="CHROMOSOME 15, WHOLE GENOME SHOTGUN SEQUENCE"/>
    <property type="match status" value="1"/>
</dbReference>
<dbReference type="PANTHER" id="PTHR33266:SF1">
    <property type="entry name" value="F-BOX DOMAIN-CONTAINING PROTEIN"/>
    <property type="match status" value="1"/>
</dbReference>
<dbReference type="EMBL" id="JH159153">
    <property type="protein sequence ID" value="EGZ20050.1"/>
    <property type="molecule type" value="Genomic_DNA"/>
</dbReference>
<dbReference type="Proteomes" id="UP000002640">
    <property type="component" value="Unassembled WGS sequence"/>
</dbReference>